<dbReference type="PRINTS" id="PR00922">
    <property type="entry name" value="DADACBPTASE3"/>
</dbReference>
<evidence type="ECO:0000313" key="5">
    <source>
        <dbReference type="Proteomes" id="UP001144372"/>
    </source>
</evidence>
<dbReference type="Gene3D" id="3.40.710.10">
    <property type="entry name" value="DD-peptidase/beta-lactamase superfamily"/>
    <property type="match status" value="1"/>
</dbReference>
<evidence type="ECO:0000313" key="4">
    <source>
        <dbReference type="EMBL" id="GLI35450.1"/>
    </source>
</evidence>
<dbReference type="EMBL" id="BSDR01000001">
    <property type="protein sequence ID" value="GLI35450.1"/>
    <property type="molecule type" value="Genomic_DNA"/>
</dbReference>
<protein>
    <submittedName>
        <fullName evidence="4">Peptidase</fullName>
    </submittedName>
</protein>
<reference evidence="4" key="1">
    <citation type="submission" date="2022-12" db="EMBL/GenBank/DDBJ databases">
        <title>Reference genome sequencing for broad-spectrum identification of bacterial and archaeal isolates by mass spectrometry.</title>
        <authorList>
            <person name="Sekiguchi Y."/>
            <person name="Tourlousse D.M."/>
        </authorList>
    </citation>
    <scope>NUCLEOTIDE SEQUENCE</scope>
    <source>
        <strain evidence="4">ASRB1</strain>
    </source>
</reference>
<dbReference type="InterPro" id="IPR000667">
    <property type="entry name" value="Peptidase_S13"/>
</dbReference>
<comment type="similarity">
    <text evidence="1">Belongs to the peptidase S13 family.</text>
</comment>
<dbReference type="GO" id="GO:0000270">
    <property type="term" value="P:peptidoglycan metabolic process"/>
    <property type="evidence" value="ECO:0007669"/>
    <property type="project" value="TreeGrafter"/>
</dbReference>
<dbReference type="SUPFAM" id="SSF56601">
    <property type="entry name" value="beta-lactamase/transpeptidase-like"/>
    <property type="match status" value="1"/>
</dbReference>
<feature type="signal peptide" evidence="3">
    <location>
        <begin position="1"/>
        <end position="25"/>
    </location>
</feature>
<comment type="caution">
    <text evidence="4">The sequence shown here is derived from an EMBL/GenBank/DDBJ whole genome shotgun (WGS) entry which is preliminary data.</text>
</comment>
<dbReference type="InterPro" id="IPR012338">
    <property type="entry name" value="Beta-lactam/transpept-like"/>
</dbReference>
<proteinExistence type="inferred from homology"/>
<dbReference type="RefSeq" id="WP_281795278.1">
    <property type="nucleotide sequence ID" value="NZ_BSDR01000001.1"/>
</dbReference>
<evidence type="ECO:0000256" key="1">
    <source>
        <dbReference type="ARBA" id="ARBA00006096"/>
    </source>
</evidence>
<dbReference type="Gene3D" id="3.50.80.20">
    <property type="entry name" value="D-Ala-D-Ala carboxypeptidase C, peptidase S13"/>
    <property type="match status" value="1"/>
</dbReference>
<gene>
    <name evidence="4" type="primary">dacB</name>
    <name evidence="4" type="ORF">DAMNIGENAA_28830</name>
</gene>
<evidence type="ECO:0000256" key="2">
    <source>
        <dbReference type="ARBA" id="ARBA00022801"/>
    </source>
</evidence>
<sequence>MKRFRFLYSVPILVFLFHFSATVFASQASDGFYGSFIDRFQKTSGQFGLQVIALPSGHEVWEHKSRNTLVPASLVKVLTSYAALKTLGPFHHFNTEIWAMAAPQQGTLAGDIWIRSDGDNYLLSEKAWTLAQKVKEQGIQTIRGRIIVDNSFFFPPSEHICVDEKCDRSYNPVVSATAMEFNTVTLNITPGEKAGAPVEVSQFPPGDYIEVQNMATTGSSGSKLQLQLKSRGLTRDGHEIYQLSGNLPIGSEGGRQYRVNVDDPAAFFAHSFSMLLKQAGIDVLGKIPGTGTVPPGAKKIASYESAPLGDMLFGLNRYSNNFMAEMLLRSLGAGVVGTPGSVNKGVSVIRNTLEQLGVPGNEILLDSGSGLSRNCHVSPRAFCSVLTSAYRDFSITPEFISSLAMNSNEGTLRRRLRHSGVTVRGKTGTLKDVVGFSGYVSGPQGDLYAVTVILNDVKNLWEAREVLDSFLEELPSAASSSAPG</sequence>
<name>A0A9W6FV22_9BACT</name>
<dbReference type="Proteomes" id="UP001144372">
    <property type="component" value="Unassembled WGS sequence"/>
</dbReference>
<dbReference type="Pfam" id="PF02113">
    <property type="entry name" value="Peptidase_S13"/>
    <property type="match status" value="1"/>
</dbReference>
<dbReference type="AlphaFoldDB" id="A0A9W6FV22"/>
<organism evidence="4 5">
    <name type="scientific">Desulforhabdus amnigena</name>
    <dbReference type="NCBI Taxonomy" id="40218"/>
    <lineage>
        <taxon>Bacteria</taxon>
        <taxon>Pseudomonadati</taxon>
        <taxon>Thermodesulfobacteriota</taxon>
        <taxon>Syntrophobacteria</taxon>
        <taxon>Syntrophobacterales</taxon>
        <taxon>Syntrophobacteraceae</taxon>
        <taxon>Desulforhabdus</taxon>
    </lineage>
</organism>
<dbReference type="GO" id="GO:0006508">
    <property type="term" value="P:proteolysis"/>
    <property type="evidence" value="ECO:0007669"/>
    <property type="project" value="InterPro"/>
</dbReference>
<evidence type="ECO:0000256" key="3">
    <source>
        <dbReference type="SAM" id="SignalP"/>
    </source>
</evidence>
<dbReference type="PANTHER" id="PTHR30023">
    <property type="entry name" value="D-ALANYL-D-ALANINE CARBOXYPEPTIDASE"/>
    <property type="match status" value="1"/>
</dbReference>
<keyword evidence="3" id="KW-0732">Signal</keyword>
<keyword evidence="5" id="KW-1185">Reference proteome</keyword>
<dbReference type="PANTHER" id="PTHR30023:SF0">
    <property type="entry name" value="PENICILLIN-SENSITIVE CARBOXYPEPTIDASE A"/>
    <property type="match status" value="1"/>
</dbReference>
<keyword evidence="2" id="KW-0378">Hydrolase</keyword>
<accession>A0A9W6FV22</accession>
<feature type="chain" id="PRO_5040721918" evidence="3">
    <location>
        <begin position="26"/>
        <end position="484"/>
    </location>
</feature>
<dbReference type="GO" id="GO:0004185">
    <property type="term" value="F:serine-type carboxypeptidase activity"/>
    <property type="evidence" value="ECO:0007669"/>
    <property type="project" value="InterPro"/>
</dbReference>
<dbReference type="NCBIfam" id="TIGR00666">
    <property type="entry name" value="PBP4"/>
    <property type="match status" value="1"/>
</dbReference>